<protein>
    <submittedName>
        <fullName evidence="7">Putative transporter</fullName>
    </submittedName>
</protein>
<feature type="transmembrane region" description="Helical" evidence="5">
    <location>
        <begin position="81"/>
        <end position="100"/>
    </location>
</feature>
<evidence type="ECO:0000256" key="3">
    <source>
        <dbReference type="ARBA" id="ARBA00023136"/>
    </source>
</evidence>
<proteinExistence type="predicted"/>
<feature type="transmembrane region" description="Helical" evidence="5">
    <location>
        <begin position="340"/>
        <end position="363"/>
    </location>
</feature>
<dbReference type="OrthoDB" id="8558006at2"/>
<dbReference type="Proteomes" id="UP000076848">
    <property type="component" value="Unassembled WGS sequence"/>
</dbReference>
<feature type="transmembrane region" description="Helical" evidence="5">
    <location>
        <begin position="175"/>
        <end position="193"/>
    </location>
</feature>
<reference evidence="7 8" key="1">
    <citation type="submission" date="2016-04" db="EMBL/GenBank/DDBJ databases">
        <authorList>
            <consortium name="Pathogen Informatics"/>
        </authorList>
    </citation>
    <scope>NUCLEOTIDE SEQUENCE [LARGE SCALE GENOMIC DNA]</scope>
    <source>
        <strain evidence="7 8">H050680373</strain>
    </source>
</reference>
<feature type="transmembrane region" description="Helical" evidence="5">
    <location>
        <begin position="46"/>
        <end position="69"/>
    </location>
</feature>
<feature type="transmembrane region" description="Helical" evidence="5">
    <location>
        <begin position="384"/>
        <end position="403"/>
    </location>
</feature>
<gene>
    <name evidence="7" type="ORF">SAMEA3906486_03611</name>
</gene>
<evidence type="ECO:0000313" key="8">
    <source>
        <dbReference type="Proteomes" id="UP000076848"/>
    </source>
</evidence>
<feature type="compositionally biased region" description="Pro residues" evidence="4">
    <location>
        <begin position="13"/>
        <end position="23"/>
    </location>
</feature>
<feature type="transmembrane region" description="Helical" evidence="5">
    <location>
        <begin position="135"/>
        <end position="155"/>
    </location>
</feature>
<dbReference type="PANTHER" id="PTHR23534">
    <property type="entry name" value="MFS PERMEASE"/>
    <property type="match status" value="1"/>
</dbReference>
<dbReference type="PANTHER" id="PTHR23534:SF1">
    <property type="entry name" value="MAJOR FACILITATOR SUPERFAMILY PROTEIN"/>
    <property type="match status" value="1"/>
</dbReference>
<dbReference type="Gene3D" id="1.20.1250.20">
    <property type="entry name" value="MFS general substrate transporter like domains"/>
    <property type="match status" value="1"/>
</dbReference>
<feature type="transmembrane region" description="Helical" evidence="5">
    <location>
        <begin position="316"/>
        <end position="334"/>
    </location>
</feature>
<feature type="transmembrane region" description="Helical" evidence="5">
    <location>
        <begin position="409"/>
        <end position="426"/>
    </location>
</feature>
<dbReference type="InterPro" id="IPR011701">
    <property type="entry name" value="MFS"/>
</dbReference>
<dbReference type="InterPro" id="IPR036259">
    <property type="entry name" value="MFS_trans_sf"/>
</dbReference>
<accession>A0A157SM47</accession>
<evidence type="ECO:0000313" key="7">
    <source>
        <dbReference type="EMBL" id="SAI71559.1"/>
    </source>
</evidence>
<keyword evidence="1 5" id="KW-0812">Transmembrane</keyword>
<dbReference type="InterPro" id="IPR020846">
    <property type="entry name" value="MFS_dom"/>
</dbReference>
<evidence type="ECO:0000256" key="4">
    <source>
        <dbReference type="SAM" id="MobiDB-lite"/>
    </source>
</evidence>
<evidence type="ECO:0000259" key="6">
    <source>
        <dbReference type="PROSITE" id="PS50850"/>
    </source>
</evidence>
<organism evidence="7 8">
    <name type="scientific">Bordetella ansorpii</name>
    <dbReference type="NCBI Taxonomy" id="288768"/>
    <lineage>
        <taxon>Bacteria</taxon>
        <taxon>Pseudomonadati</taxon>
        <taxon>Pseudomonadota</taxon>
        <taxon>Betaproteobacteria</taxon>
        <taxon>Burkholderiales</taxon>
        <taxon>Alcaligenaceae</taxon>
        <taxon>Bordetella</taxon>
    </lineage>
</organism>
<dbReference type="AlphaFoldDB" id="A0A157SM47"/>
<feature type="transmembrane region" description="Helical" evidence="5">
    <location>
        <begin position="112"/>
        <end position="129"/>
    </location>
</feature>
<dbReference type="EMBL" id="FKIF01000007">
    <property type="protein sequence ID" value="SAI71559.1"/>
    <property type="molecule type" value="Genomic_DNA"/>
</dbReference>
<dbReference type="PROSITE" id="PS50850">
    <property type="entry name" value="MFS"/>
    <property type="match status" value="1"/>
</dbReference>
<evidence type="ECO:0000256" key="2">
    <source>
        <dbReference type="ARBA" id="ARBA00022989"/>
    </source>
</evidence>
<sequence>MSASTLPSSPGAPGSPPGPPSPGPRQAVPQPADHGPTESPQGRRNAWVLAICQGLFTAAISIDLTLTALTGHMLAPDKALATLPFALITVAGAVVTWFAAQLMQRIGRRAGFVLGALSGCAGGLISVWAVFHSLFWVFCAGTALVGVFQAFAQYYRLAAADAVPAQAKSRAISTVLAGGVIAALAGPALAAWSKDLFPVALFAGAYLMVALLGLASAALLALAYRDVEAAATADVAAEPARPLREVARQPIFVAAAANNVVGSVSMMFIMTAAPLAAVACHHSIDDGAGIMQWHLVGMYAPAFFAGALIRRVGLAPVLGAGMALNVACSLIAMSSPSLPAFYAALFCLGVGWNFMFVGGTTLLAQSYRPAERARAQGTAELLRYAFTAAATLGAGPLLDRYGWEALNAAMLPVVALAAAMTAWWVWSERRAGGRVAA</sequence>
<feature type="transmembrane region" description="Helical" evidence="5">
    <location>
        <begin position="251"/>
        <end position="278"/>
    </location>
</feature>
<feature type="transmembrane region" description="Helical" evidence="5">
    <location>
        <begin position="199"/>
        <end position="224"/>
    </location>
</feature>
<name>A0A157SM47_9BORD</name>
<keyword evidence="2 5" id="KW-1133">Transmembrane helix</keyword>
<dbReference type="STRING" id="288768.SAMEA3906486_03611"/>
<dbReference type="GO" id="GO:0022857">
    <property type="term" value="F:transmembrane transporter activity"/>
    <property type="evidence" value="ECO:0007669"/>
    <property type="project" value="InterPro"/>
</dbReference>
<keyword evidence="3 5" id="KW-0472">Membrane</keyword>
<dbReference type="SUPFAM" id="SSF103473">
    <property type="entry name" value="MFS general substrate transporter"/>
    <property type="match status" value="1"/>
</dbReference>
<keyword evidence="8" id="KW-1185">Reference proteome</keyword>
<evidence type="ECO:0000256" key="5">
    <source>
        <dbReference type="SAM" id="Phobius"/>
    </source>
</evidence>
<dbReference type="Pfam" id="PF07690">
    <property type="entry name" value="MFS_1"/>
    <property type="match status" value="1"/>
</dbReference>
<feature type="domain" description="Major facilitator superfamily (MFS) profile" evidence="6">
    <location>
        <begin position="251"/>
        <end position="437"/>
    </location>
</feature>
<evidence type="ECO:0000256" key="1">
    <source>
        <dbReference type="ARBA" id="ARBA00022692"/>
    </source>
</evidence>
<feature type="transmembrane region" description="Helical" evidence="5">
    <location>
        <begin position="290"/>
        <end position="309"/>
    </location>
</feature>
<feature type="region of interest" description="Disordered" evidence="4">
    <location>
        <begin position="1"/>
        <end position="41"/>
    </location>
</feature>
<dbReference type="RefSeq" id="WP_082853122.1">
    <property type="nucleotide sequence ID" value="NZ_FKIF01000007.1"/>
</dbReference>